<dbReference type="NCBIfam" id="TIGR02495">
    <property type="entry name" value="NrdG2"/>
    <property type="match status" value="1"/>
</dbReference>
<dbReference type="RefSeq" id="WP_227565312.1">
    <property type="nucleotide sequence ID" value="NZ_CP101989.1"/>
</dbReference>
<gene>
    <name evidence="8" type="ORF">NP075_14385</name>
</gene>
<evidence type="ECO:0000256" key="1">
    <source>
        <dbReference type="ARBA" id="ARBA00001966"/>
    </source>
</evidence>
<dbReference type="SFLD" id="SFLDS00029">
    <property type="entry name" value="Radical_SAM"/>
    <property type="match status" value="1"/>
</dbReference>
<evidence type="ECO:0000313" key="8">
    <source>
        <dbReference type="EMBL" id="UUI64300.1"/>
    </source>
</evidence>
<keyword evidence="5" id="KW-0408">Iron</keyword>
<dbReference type="Gene3D" id="3.20.20.70">
    <property type="entry name" value="Aldolase class I"/>
    <property type="match status" value="1"/>
</dbReference>
<keyword evidence="6" id="KW-0411">Iron-sulfur</keyword>
<proteinExistence type="predicted"/>
<dbReference type="PROSITE" id="PS51918">
    <property type="entry name" value="RADICAL_SAM"/>
    <property type="match status" value="1"/>
</dbReference>
<dbReference type="PANTHER" id="PTHR30352:SF13">
    <property type="entry name" value="GLYCYL-RADICAL ENZYME ACTIVATING ENZYME YJJW-RELATED"/>
    <property type="match status" value="1"/>
</dbReference>
<reference evidence="8 9" key="1">
    <citation type="submission" date="2022-07" db="EMBL/GenBank/DDBJ databases">
        <title>Novel species in genus cellulomonas.</title>
        <authorList>
            <person name="Ye L."/>
        </authorList>
    </citation>
    <scope>NUCLEOTIDE SEQUENCE [LARGE SCALE GENOMIC DNA]</scope>
    <source>
        <strain evidence="9">zg-Y908</strain>
    </source>
</reference>
<dbReference type="InterPro" id="IPR012840">
    <property type="entry name" value="NrdG2"/>
</dbReference>
<dbReference type="Pfam" id="PF04055">
    <property type="entry name" value="Radical_SAM"/>
    <property type="match status" value="1"/>
</dbReference>
<dbReference type="EMBL" id="CP101989">
    <property type="protein sequence ID" value="UUI64300.1"/>
    <property type="molecule type" value="Genomic_DNA"/>
</dbReference>
<evidence type="ECO:0000256" key="4">
    <source>
        <dbReference type="ARBA" id="ARBA00022723"/>
    </source>
</evidence>
<keyword evidence="4" id="KW-0479">Metal-binding</keyword>
<organism evidence="8 9">
    <name type="scientific">Cellulomonas wangsupingiae</name>
    <dbReference type="NCBI Taxonomy" id="2968085"/>
    <lineage>
        <taxon>Bacteria</taxon>
        <taxon>Bacillati</taxon>
        <taxon>Actinomycetota</taxon>
        <taxon>Actinomycetes</taxon>
        <taxon>Micrococcales</taxon>
        <taxon>Cellulomonadaceae</taxon>
        <taxon>Cellulomonas</taxon>
    </lineage>
</organism>
<feature type="domain" description="Radical SAM core" evidence="7">
    <location>
        <begin position="27"/>
        <end position="230"/>
    </location>
</feature>
<dbReference type="PANTHER" id="PTHR30352">
    <property type="entry name" value="PYRUVATE FORMATE-LYASE-ACTIVATING ENZYME"/>
    <property type="match status" value="1"/>
</dbReference>
<dbReference type="SFLD" id="SFLDG01094">
    <property type="entry name" value="Uncharacterised_Radical_SAM_Su"/>
    <property type="match status" value="1"/>
</dbReference>
<dbReference type="CDD" id="cd01335">
    <property type="entry name" value="Radical_SAM"/>
    <property type="match status" value="1"/>
</dbReference>
<evidence type="ECO:0000256" key="2">
    <source>
        <dbReference type="ARBA" id="ARBA00022485"/>
    </source>
</evidence>
<protein>
    <submittedName>
        <fullName evidence="8">Anaerobic ribonucleoside-triphosphate reductase activating protein</fullName>
    </submittedName>
</protein>
<sequence>MTSDDCRDAAAASLQIAGLTALSTVDWPGRLVATAFLQGCPWRCTYCHNSAILDPCLPGVVPWSTVTDLLSRRRGLLDGLVLSGGEPTRQAGVVAAAREVKDAGFLVGLHTAGAYPARLRELIPHVDWVGLDIKAPARLYRAITRAGSGTTAADKAFASLRIVLDSGVDVQVRTTVDPTVLTRGEVAELTALLADLGVRDHVLQDVRPDGTTDEYARALARVPRERLHRG</sequence>
<dbReference type="InterPro" id="IPR058240">
    <property type="entry name" value="rSAM_sf"/>
</dbReference>
<evidence type="ECO:0000256" key="3">
    <source>
        <dbReference type="ARBA" id="ARBA00022691"/>
    </source>
</evidence>
<keyword evidence="3" id="KW-0949">S-adenosyl-L-methionine</keyword>
<evidence type="ECO:0000256" key="5">
    <source>
        <dbReference type="ARBA" id="ARBA00023004"/>
    </source>
</evidence>
<dbReference type="InterPro" id="IPR007197">
    <property type="entry name" value="rSAM"/>
</dbReference>
<dbReference type="InterPro" id="IPR013785">
    <property type="entry name" value="Aldolase_TIM"/>
</dbReference>
<keyword evidence="9" id="KW-1185">Reference proteome</keyword>
<evidence type="ECO:0000256" key="6">
    <source>
        <dbReference type="ARBA" id="ARBA00023014"/>
    </source>
</evidence>
<evidence type="ECO:0000313" key="9">
    <source>
        <dbReference type="Proteomes" id="UP001317322"/>
    </source>
</evidence>
<name>A0ABY5K5G1_9CELL</name>
<dbReference type="Proteomes" id="UP001317322">
    <property type="component" value="Chromosome"/>
</dbReference>
<keyword evidence="2" id="KW-0004">4Fe-4S</keyword>
<evidence type="ECO:0000259" key="7">
    <source>
        <dbReference type="PROSITE" id="PS51918"/>
    </source>
</evidence>
<dbReference type="SUPFAM" id="SSF102114">
    <property type="entry name" value="Radical SAM enzymes"/>
    <property type="match status" value="1"/>
</dbReference>
<dbReference type="InterPro" id="IPR034457">
    <property type="entry name" value="Organic_radical-activating"/>
</dbReference>
<accession>A0ABY5K5G1</accession>
<comment type="cofactor">
    <cofactor evidence="1">
        <name>[4Fe-4S] cluster</name>
        <dbReference type="ChEBI" id="CHEBI:49883"/>
    </cofactor>
</comment>